<name>A0A1G8C2Y2_9PSED</name>
<evidence type="ECO:0000256" key="1">
    <source>
        <dbReference type="ARBA" id="ARBA00004514"/>
    </source>
</evidence>
<gene>
    <name evidence="6" type="ORF">SAMN05216272_101366</name>
</gene>
<reference evidence="7" key="1">
    <citation type="submission" date="2016-10" db="EMBL/GenBank/DDBJ databases">
        <authorList>
            <person name="Varghese N."/>
            <person name="Submissions S."/>
        </authorList>
    </citation>
    <scope>NUCLEOTIDE SEQUENCE [LARGE SCALE GENOMIC DNA]</scope>
    <source>
        <strain evidence="7">CCM 7469</strain>
    </source>
</reference>
<dbReference type="OrthoDB" id="7013020at2"/>
<keyword evidence="4" id="KW-0143">Chaperone</keyword>
<proteinExistence type="predicted"/>
<evidence type="ECO:0000256" key="3">
    <source>
        <dbReference type="ARBA" id="ARBA00022795"/>
    </source>
</evidence>
<dbReference type="RefSeq" id="WP_090261147.1">
    <property type="nucleotide sequence ID" value="NZ_FNDS01000001.1"/>
</dbReference>
<dbReference type="STRING" id="428992.SAMN05216272_101366"/>
<evidence type="ECO:0000313" key="7">
    <source>
        <dbReference type="Proteomes" id="UP000199636"/>
    </source>
</evidence>
<dbReference type="AlphaFoldDB" id="A0A1G8C2Y2"/>
<organism evidence="6 7">
    <name type="scientific">Pseudomonas panipatensis</name>
    <dbReference type="NCBI Taxonomy" id="428992"/>
    <lineage>
        <taxon>Bacteria</taxon>
        <taxon>Pseudomonadati</taxon>
        <taxon>Pseudomonadota</taxon>
        <taxon>Gammaproteobacteria</taxon>
        <taxon>Pseudomonadales</taxon>
        <taxon>Pseudomonadaceae</taxon>
        <taxon>Pseudomonas</taxon>
    </lineage>
</organism>
<keyword evidence="2" id="KW-0963">Cytoplasm</keyword>
<evidence type="ECO:0000256" key="4">
    <source>
        <dbReference type="ARBA" id="ARBA00023186"/>
    </source>
</evidence>
<evidence type="ECO:0000256" key="2">
    <source>
        <dbReference type="ARBA" id="ARBA00022490"/>
    </source>
</evidence>
<evidence type="ECO:0000256" key="5">
    <source>
        <dbReference type="ARBA" id="ARBA00093797"/>
    </source>
</evidence>
<dbReference type="InterPro" id="IPR008622">
    <property type="entry name" value="FliT"/>
</dbReference>
<protein>
    <recommendedName>
        <fullName evidence="5">Flagellar protein FliT</fullName>
    </recommendedName>
</protein>
<sequence>MSSAVERIEQTRAALGVALAECDWEKVAQLDLECRRHVDNAMLEPIDDDSELRQSLEGLLRLYRDLVQAVTIQRENTAEEIARVSRAHKGAKVYQLFG</sequence>
<comment type="subcellular location">
    <subcellularLocation>
        <location evidence="1">Cytoplasm</location>
        <location evidence="1">Cytosol</location>
    </subcellularLocation>
</comment>
<dbReference type="EMBL" id="FNDS01000001">
    <property type="protein sequence ID" value="SDH39836.1"/>
    <property type="molecule type" value="Genomic_DNA"/>
</dbReference>
<dbReference type="Proteomes" id="UP000199636">
    <property type="component" value="Unassembled WGS sequence"/>
</dbReference>
<keyword evidence="3" id="KW-1005">Bacterial flagellum biogenesis</keyword>
<evidence type="ECO:0000313" key="6">
    <source>
        <dbReference type="EMBL" id="SDH39836.1"/>
    </source>
</evidence>
<accession>A0A1G8C2Y2</accession>
<keyword evidence="7" id="KW-1185">Reference proteome</keyword>
<dbReference type="Pfam" id="PF05400">
    <property type="entry name" value="FliT"/>
    <property type="match status" value="1"/>
</dbReference>